<organism evidence="2 3">
    <name type="scientific">Leisingera methylohalidivorans DSM 14336</name>
    <dbReference type="NCBI Taxonomy" id="999552"/>
    <lineage>
        <taxon>Bacteria</taxon>
        <taxon>Pseudomonadati</taxon>
        <taxon>Pseudomonadota</taxon>
        <taxon>Alphaproteobacteria</taxon>
        <taxon>Rhodobacterales</taxon>
        <taxon>Roseobacteraceae</taxon>
        <taxon>Leisingera</taxon>
    </lineage>
</organism>
<evidence type="ECO:0000313" key="3">
    <source>
        <dbReference type="Proteomes" id="UP000018780"/>
    </source>
</evidence>
<feature type="region of interest" description="Disordered" evidence="1">
    <location>
        <begin position="1"/>
        <end position="27"/>
    </location>
</feature>
<proteinExistence type="predicted"/>
<evidence type="ECO:0000256" key="1">
    <source>
        <dbReference type="SAM" id="MobiDB-lite"/>
    </source>
</evidence>
<dbReference type="HOGENOM" id="CLU_760298_0_0_5"/>
<accession>V9VY99</accession>
<feature type="compositionally biased region" description="Low complexity" evidence="1">
    <location>
        <begin position="1"/>
        <end position="13"/>
    </location>
</feature>
<evidence type="ECO:0000313" key="2">
    <source>
        <dbReference type="EMBL" id="AHD02918.1"/>
    </source>
</evidence>
<dbReference type="OrthoDB" id="7835716at2"/>
<protein>
    <submittedName>
        <fullName evidence="2">Uncharacterized protein</fullName>
    </submittedName>
</protein>
<dbReference type="KEGG" id="lmd:METH_06205"/>
<dbReference type="PATRIC" id="fig|999552.6.peg.1250"/>
<dbReference type="Proteomes" id="UP000018780">
    <property type="component" value="Chromosome"/>
</dbReference>
<dbReference type="EMBL" id="CP006773">
    <property type="protein sequence ID" value="AHD02918.1"/>
    <property type="molecule type" value="Genomic_DNA"/>
</dbReference>
<dbReference type="AlphaFoldDB" id="V9VY99"/>
<name>V9VY99_9RHOB</name>
<feature type="region of interest" description="Disordered" evidence="1">
    <location>
        <begin position="296"/>
        <end position="364"/>
    </location>
</feature>
<reference evidence="2 3" key="1">
    <citation type="submission" date="2013-09" db="EMBL/GenBank/DDBJ databases">
        <authorList>
            <consortium name="DOE Joint Genome Institute"/>
            <person name="Klenk H.-P."/>
            <person name="Huntemann M."/>
            <person name="Han J."/>
            <person name="Chen A."/>
            <person name="Kyrpides N."/>
            <person name="Mavromatis K."/>
            <person name="Markowitz V."/>
            <person name="Palaniappan K."/>
            <person name="Ivanova N."/>
            <person name="Schaumberg A."/>
            <person name="Pati A."/>
            <person name="Liolios K."/>
            <person name="Nordberg H.P."/>
            <person name="Cantor M.N."/>
            <person name="Hua S.X."/>
            <person name="Woyke T."/>
        </authorList>
    </citation>
    <scope>NUCLEOTIDE SEQUENCE [LARGE SCALE GENOMIC DNA]</scope>
    <source>
        <strain evidence="2 3">DSM 14336</strain>
    </source>
</reference>
<feature type="region of interest" description="Disordered" evidence="1">
    <location>
        <begin position="59"/>
        <end position="83"/>
    </location>
</feature>
<keyword evidence="3" id="KW-1185">Reference proteome</keyword>
<dbReference type="RefSeq" id="WP_024089523.1">
    <property type="nucleotide sequence ID" value="NC_023135.1"/>
</dbReference>
<sequence length="364" mass="40263">MNTPKTDAKAAPAAKKDDSKKLTDQLAKEVSERAGKLVPKINAAFTKARTEAVKQAKAELEKKAKKEAKGGKPDAKDLAKKKSELEKRIPSFSAAISDNIESSGLRTADEQAYYAIKGWSSTCSSAHMRRAAIHVPVTAVRAGKSKVIPHKKTNLLTYFPSKYSHADHLDEKKEVWAIMSYADFAKAWADAVKGAKLANWGGKKPDLAPDDPWHVELPRKAVKGGADKADVVKKTRPGRSDKEVNACVENYAEYIALTDDLPKGKKLKRNAEIEKNYKSLFDKKFKAAKAKVDAERKKAKEQAEKAAKAEAKDNDKKKDKKADPKAVKAKTDEATKKLNDDLEKRAKKLVNKMNPDPSRFKLEK</sequence>
<gene>
    <name evidence="2" type="ORF">METH_06205</name>
</gene>
<feature type="compositionally biased region" description="Basic and acidic residues" evidence="1">
    <location>
        <begin position="14"/>
        <end position="27"/>
    </location>
</feature>
<feature type="compositionally biased region" description="Basic and acidic residues" evidence="1">
    <location>
        <begin position="296"/>
        <end position="344"/>
    </location>
</feature>